<dbReference type="InterPro" id="IPR019694">
    <property type="entry name" value="Phage_HP1_Orf23"/>
</dbReference>
<dbReference type="RefSeq" id="WP_128124417.1">
    <property type="nucleotide sequence ID" value="NZ_VXKG01000003.1"/>
</dbReference>
<reference evidence="1 2" key="1">
    <citation type="submission" date="2018-06" db="EMBL/GenBank/DDBJ databases">
        <authorList>
            <consortium name="Pathogen Informatics"/>
            <person name="Doyle S."/>
        </authorList>
    </citation>
    <scope>NUCLEOTIDE SEQUENCE [LARGE SCALE GENOMIC DNA]</scope>
    <source>
        <strain evidence="1 2">NCTC12157</strain>
    </source>
</reference>
<protein>
    <submittedName>
        <fullName evidence="1">Protein of uncharacterized function (DUF2586)</fullName>
    </submittedName>
</protein>
<dbReference type="GeneID" id="78381442"/>
<organism evidence="1 2">
    <name type="scientific">Ewingella americana</name>
    <dbReference type="NCBI Taxonomy" id="41202"/>
    <lineage>
        <taxon>Bacteria</taxon>
        <taxon>Pseudomonadati</taxon>
        <taxon>Pseudomonadota</taxon>
        <taxon>Gammaproteobacteria</taxon>
        <taxon>Enterobacterales</taxon>
        <taxon>Yersiniaceae</taxon>
        <taxon>Ewingella</taxon>
    </lineage>
</organism>
<evidence type="ECO:0000313" key="2">
    <source>
        <dbReference type="Proteomes" id="UP000254304"/>
    </source>
</evidence>
<accession>A0A377NA94</accession>
<gene>
    <name evidence="1" type="ORF">NCTC12157_00532</name>
</gene>
<proteinExistence type="predicted"/>
<evidence type="ECO:0000313" key="1">
    <source>
        <dbReference type="EMBL" id="STQ42866.1"/>
    </source>
</evidence>
<dbReference type="AlphaFoldDB" id="A0A377NA94"/>
<dbReference type="Pfam" id="PF10758">
    <property type="entry name" value="DUF2586"/>
    <property type="match status" value="1"/>
</dbReference>
<dbReference type="Proteomes" id="UP000254304">
    <property type="component" value="Unassembled WGS sequence"/>
</dbReference>
<dbReference type="EMBL" id="UGGO01000001">
    <property type="protein sequence ID" value="STQ42866.1"/>
    <property type="molecule type" value="Genomic_DNA"/>
</dbReference>
<name>A0A377NA94_9GAMM</name>
<sequence length="378" mass="40841">MTWPTVQVNQVNQLQGETKEIERAVLYVGTGKTNAGKTLPVNTQTDFDALLGAEDSVLKSDLMAAMLNGGQNWSGYVHVLAKPTDKSETLSWVDAVLAAQAVGSVEGVVLSDDISDKKPINEAAKLRAELLAKFGRWVWFILAVEGPQVAEDWADYLVRMATLQAQIAAPSVQLVPRLFGHEPGVLAGRLCSRAVTVADSPARVQTGALLALGSDELPVDGSGLKLELATLQALQEKRFSVPMWYPDYDGFYWSDGRTLDAEGGDYQAIEALRVVDKVARRIRLQAIAKIADRSLNSTPSSIAAHQGYFAKVLRQMAKASEINGITFPGEVMPPQDGDVTITWKSPTQVEIYIVVRTYECPKGITVSLLLDAGAAGSK</sequence>